<dbReference type="KEGG" id="pgr:PGTG_05613"/>
<dbReference type="EMBL" id="DS178272">
    <property type="protein sequence ID" value="EFP79292.1"/>
    <property type="molecule type" value="Genomic_DNA"/>
</dbReference>
<evidence type="ECO:0000313" key="2">
    <source>
        <dbReference type="EMBL" id="EFP79292.1"/>
    </source>
</evidence>
<dbReference type="Proteomes" id="UP000008783">
    <property type="component" value="Unassembled WGS sequence"/>
</dbReference>
<dbReference type="AlphaFoldDB" id="E3K4X7"/>
<reference key="1">
    <citation type="submission" date="2007-01" db="EMBL/GenBank/DDBJ databases">
        <title>The Genome Sequence of Puccinia graminis f. sp. tritici Strain CRL 75-36-700-3.</title>
        <authorList>
            <consortium name="The Broad Institute Genome Sequencing Platform"/>
            <person name="Birren B."/>
            <person name="Lander E."/>
            <person name="Galagan J."/>
            <person name="Nusbaum C."/>
            <person name="Devon K."/>
            <person name="Cuomo C."/>
            <person name="Jaffe D."/>
            <person name="Butler J."/>
            <person name="Alvarez P."/>
            <person name="Gnerre S."/>
            <person name="Grabherr M."/>
            <person name="Mauceli E."/>
            <person name="Brockman W."/>
            <person name="Young S."/>
            <person name="LaButti K."/>
            <person name="Sykes S."/>
            <person name="DeCaprio D."/>
            <person name="Crawford M."/>
            <person name="Koehrsen M."/>
            <person name="Engels R."/>
            <person name="Montgomery P."/>
            <person name="Pearson M."/>
            <person name="Howarth C."/>
            <person name="Larson L."/>
            <person name="White J."/>
            <person name="Zeng Q."/>
            <person name="Kodira C."/>
            <person name="Yandava C."/>
            <person name="Alvarado L."/>
            <person name="O'Leary S."/>
            <person name="Szabo L."/>
            <person name="Dean R."/>
            <person name="Schein J."/>
        </authorList>
    </citation>
    <scope>NUCLEOTIDE SEQUENCE</scope>
    <source>
        <strain>CRL 75-36-700-3</strain>
    </source>
</reference>
<dbReference type="VEuPathDB" id="FungiDB:PGTG_05613"/>
<dbReference type="RefSeq" id="XP_003323711.1">
    <property type="nucleotide sequence ID" value="XM_003323663.1"/>
</dbReference>
<keyword evidence="3" id="KW-1185">Reference proteome</keyword>
<evidence type="ECO:0000313" key="3">
    <source>
        <dbReference type="Proteomes" id="UP000008783"/>
    </source>
</evidence>
<proteinExistence type="predicted"/>
<name>E3K4X7_PUCGT</name>
<feature type="compositionally biased region" description="Low complexity" evidence="1">
    <location>
        <begin position="139"/>
        <end position="148"/>
    </location>
</feature>
<dbReference type="OrthoDB" id="2509522at2759"/>
<dbReference type="SUPFAM" id="SSF52047">
    <property type="entry name" value="RNI-like"/>
    <property type="match status" value="1"/>
</dbReference>
<sequence>MTKQYMKQTKETKEKASWKFFRDWCTTSGFENFLLLNILISILEIKSLIVEQTALVTEKSYPGSQKFLKLALVDRSFHKLCSPTNWKELNLRCYGKYRLRVLINEILHEQAKHVQSIGMGLHPDGVPNQKDDASDSETIDSSSDSTSIDSDDEFPEEELCYILEICTNLSKMEIRYEPTSLDEFGNFIIDPLRPITMMTPFISQLSNLTHIKLDNYSDNGTYSSEESLVKLLGKMVHLVYIRVDFIKASFPTCDLCECPQSVQPSVSPLGVHLASLPSLKVIVFSRADCFNSDWSKLDWKGELEELTLHCCYDVSLRALHGFCSLLKNSLVKLSLYFVPVSFSDDNLTHILPESERTLLFRLPKLQNLSIFNLYSAEFLKLFRESVNINRINLKSTPEICLEDLKQLMNHEDPVWSRLKTFVLCEDKEFIEPDELPTPEQISNLIAHGAKAGVKVEYGFVGNTRDRSWLNDGEDEWRFEEEIEEREKHDRECMEEYWSRSVQGRSMSI</sequence>
<feature type="region of interest" description="Disordered" evidence="1">
    <location>
        <begin position="124"/>
        <end position="152"/>
    </location>
</feature>
<protein>
    <submittedName>
        <fullName evidence="2">Uncharacterized protein</fullName>
    </submittedName>
</protein>
<accession>E3K4X7</accession>
<organism evidence="2 3">
    <name type="scientific">Puccinia graminis f. sp. tritici (strain CRL 75-36-700-3 / race SCCL)</name>
    <name type="common">Black stem rust fungus</name>
    <dbReference type="NCBI Taxonomy" id="418459"/>
    <lineage>
        <taxon>Eukaryota</taxon>
        <taxon>Fungi</taxon>
        <taxon>Dikarya</taxon>
        <taxon>Basidiomycota</taxon>
        <taxon>Pucciniomycotina</taxon>
        <taxon>Pucciniomycetes</taxon>
        <taxon>Pucciniales</taxon>
        <taxon>Pucciniaceae</taxon>
        <taxon>Puccinia</taxon>
    </lineage>
</organism>
<reference evidence="3" key="2">
    <citation type="journal article" date="2011" name="Proc. Natl. Acad. Sci. U.S.A.">
        <title>Obligate biotrophy features unraveled by the genomic analysis of rust fungi.</title>
        <authorList>
            <person name="Duplessis S."/>
            <person name="Cuomo C.A."/>
            <person name="Lin Y.-C."/>
            <person name="Aerts A."/>
            <person name="Tisserant E."/>
            <person name="Veneault-Fourrey C."/>
            <person name="Joly D.L."/>
            <person name="Hacquard S."/>
            <person name="Amselem J."/>
            <person name="Cantarel B.L."/>
            <person name="Chiu R."/>
            <person name="Coutinho P.M."/>
            <person name="Feau N."/>
            <person name="Field M."/>
            <person name="Frey P."/>
            <person name="Gelhaye E."/>
            <person name="Goldberg J."/>
            <person name="Grabherr M.G."/>
            <person name="Kodira C.D."/>
            <person name="Kohler A."/>
            <person name="Kuees U."/>
            <person name="Lindquist E.A."/>
            <person name="Lucas S.M."/>
            <person name="Mago R."/>
            <person name="Mauceli E."/>
            <person name="Morin E."/>
            <person name="Murat C."/>
            <person name="Pangilinan J.L."/>
            <person name="Park R."/>
            <person name="Pearson M."/>
            <person name="Quesneville H."/>
            <person name="Rouhier N."/>
            <person name="Sakthikumar S."/>
            <person name="Salamov A.A."/>
            <person name="Schmutz J."/>
            <person name="Selles B."/>
            <person name="Shapiro H."/>
            <person name="Tanguay P."/>
            <person name="Tuskan G.A."/>
            <person name="Henrissat B."/>
            <person name="Van de Peer Y."/>
            <person name="Rouze P."/>
            <person name="Ellis J.G."/>
            <person name="Dodds P.N."/>
            <person name="Schein J.E."/>
            <person name="Zhong S."/>
            <person name="Hamelin R.C."/>
            <person name="Grigoriev I.V."/>
            <person name="Szabo L.J."/>
            <person name="Martin F."/>
        </authorList>
    </citation>
    <scope>NUCLEOTIDE SEQUENCE [LARGE SCALE GENOMIC DNA]</scope>
    <source>
        <strain evidence="3">CRL 75-36-700-3 / race SCCL</strain>
    </source>
</reference>
<evidence type="ECO:0000256" key="1">
    <source>
        <dbReference type="SAM" id="MobiDB-lite"/>
    </source>
</evidence>
<dbReference type="GeneID" id="10531116"/>
<dbReference type="Gene3D" id="3.80.10.10">
    <property type="entry name" value="Ribonuclease Inhibitor"/>
    <property type="match status" value="1"/>
</dbReference>
<dbReference type="HOGENOM" id="CLU_038618_0_0_1"/>
<gene>
    <name evidence="2" type="ORF">PGTG_05613</name>
</gene>
<dbReference type="InParanoid" id="E3K4X7"/>
<dbReference type="InterPro" id="IPR032675">
    <property type="entry name" value="LRR_dom_sf"/>
</dbReference>